<dbReference type="Proteomes" id="UP000767854">
    <property type="component" value="Unassembled WGS sequence"/>
</dbReference>
<keyword evidence="3" id="KW-1185">Reference proteome</keyword>
<reference evidence="2 3" key="1">
    <citation type="submission" date="2021-01" db="EMBL/GenBank/DDBJ databases">
        <title>Genomic Encyclopedia of Type Strains, Phase IV (KMG-IV): sequencing the most valuable type-strain genomes for metagenomic binning, comparative biology and taxonomic classification.</title>
        <authorList>
            <person name="Goeker M."/>
        </authorList>
    </citation>
    <scope>NUCLEOTIDE SEQUENCE [LARGE SCALE GENOMIC DNA]</scope>
    <source>
        <strain evidence="2 3">DSM 24436</strain>
    </source>
</reference>
<dbReference type="SUPFAM" id="SSF52833">
    <property type="entry name" value="Thioredoxin-like"/>
    <property type="match status" value="1"/>
</dbReference>
<dbReference type="PANTHER" id="PTHR36450:SF1">
    <property type="entry name" value="THIOREDOXIN"/>
    <property type="match status" value="1"/>
</dbReference>
<dbReference type="InterPro" id="IPR012336">
    <property type="entry name" value="Thioredoxin-like_fold"/>
</dbReference>
<sequence>MTIKVLGTGCAKCRKLEEHAKEAVKTLGLDISVEKIEDVKSIMSYGVMMTPALVVDEVVKTVGKVPSVKDIVKILQP</sequence>
<evidence type="ECO:0000313" key="2">
    <source>
        <dbReference type="EMBL" id="MBM7562674.1"/>
    </source>
</evidence>
<dbReference type="EMBL" id="JAFBDT010000026">
    <property type="protein sequence ID" value="MBM7562674.1"/>
    <property type="molecule type" value="Genomic_DNA"/>
</dbReference>
<dbReference type="InterPro" id="IPR005243">
    <property type="entry name" value="THIRX-like_proc"/>
</dbReference>
<protein>
    <submittedName>
        <fullName evidence="2">Small redox-active disulfide protein 2</fullName>
    </submittedName>
</protein>
<name>A0ABS2MTC3_9FIRM</name>
<dbReference type="Gene3D" id="3.40.30.10">
    <property type="entry name" value="Glutaredoxin"/>
    <property type="match status" value="1"/>
</dbReference>
<evidence type="ECO:0000259" key="1">
    <source>
        <dbReference type="Pfam" id="PF13192"/>
    </source>
</evidence>
<dbReference type="PIRSF" id="PIRSF037031">
    <property type="entry name" value="Redox_disulphide_2"/>
    <property type="match status" value="1"/>
</dbReference>
<comment type="caution">
    <text evidence="2">The sequence shown here is derived from an EMBL/GenBank/DDBJ whole genome shotgun (WGS) entry which is preliminary data.</text>
</comment>
<proteinExistence type="predicted"/>
<dbReference type="Pfam" id="PF13192">
    <property type="entry name" value="Thioredoxin_3"/>
    <property type="match status" value="1"/>
</dbReference>
<gene>
    <name evidence="2" type="ORF">JOC49_002235</name>
</gene>
<organism evidence="2 3">
    <name type="scientific">Fusibacter tunisiensis</name>
    <dbReference type="NCBI Taxonomy" id="1008308"/>
    <lineage>
        <taxon>Bacteria</taxon>
        <taxon>Bacillati</taxon>
        <taxon>Bacillota</taxon>
        <taxon>Clostridia</taxon>
        <taxon>Eubacteriales</taxon>
        <taxon>Eubacteriales Family XII. Incertae Sedis</taxon>
        <taxon>Fusibacter</taxon>
    </lineage>
</organism>
<dbReference type="PANTHER" id="PTHR36450">
    <property type="entry name" value="THIOREDOXIN"/>
    <property type="match status" value="1"/>
</dbReference>
<dbReference type="NCBIfam" id="TIGR00412">
    <property type="entry name" value="redox_disulf_2"/>
    <property type="match status" value="1"/>
</dbReference>
<evidence type="ECO:0000313" key="3">
    <source>
        <dbReference type="Proteomes" id="UP000767854"/>
    </source>
</evidence>
<dbReference type="InterPro" id="IPR036249">
    <property type="entry name" value="Thioredoxin-like_sf"/>
</dbReference>
<accession>A0ABS2MTC3</accession>
<feature type="domain" description="Thioredoxin-like fold" evidence="1">
    <location>
        <begin position="1"/>
        <end position="76"/>
    </location>
</feature>
<dbReference type="RefSeq" id="WP_204665101.1">
    <property type="nucleotide sequence ID" value="NZ_JAFBDT010000026.1"/>
</dbReference>